<keyword evidence="3 7" id="KW-0813">Transport</keyword>
<dbReference type="InterPro" id="IPR003663">
    <property type="entry name" value="Sugar/inositol_transpt"/>
</dbReference>
<sequence>MTRSESVQTAQTAHVQKITFFNLAIVLALCLGSLTYGYTFSIVSTTLGQPSWFKYFNLTQDPTDTERYAYTNRIIGGMNACFSGGGFLGALFVGWSSDYLGRKKTLLVGTPIAILGGALQGGAVNIAMFLVGRLLGGFSVVGILVVLVPLFQSEIAPPATRGFLVSQHGVVLVLGYSLAAWVGVACYFSDNEAFQWRFPLIVQVIWPLIMLILTPFLPESPRWLLFKDRPADAWNVVAKLHGTGQETDPAVASFAREEFYQMSHQVQADKRMAAGETLMTLFKKPSYRRRMICAFLTMFGAESTGILVIYNYSVLLYQGLGFTGSIPLILAAAYVSVACCGNYINSMIIDRIGRKSCLVIGFSGCLICLCFEAALSAQYIGSSDSAGLSAGVFFLFLYITFYGCFVDATTFVYCSEIFPTHIRSRGLAFSLAILFLSTIAYLEAAPTAFAEVGWKYYLLFIILTAINLPLVMYFFPETKGLSLEEIGERFGDEVVVHLTDLSEEERAKLDERIIAEKQGLAADHVEMTAPGKAV</sequence>
<dbReference type="EMBL" id="AMGW01000003">
    <property type="protein sequence ID" value="EXJ60785.1"/>
    <property type="molecule type" value="Genomic_DNA"/>
</dbReference>
<feature type="transmembrane region" description="Helical" evidence="8">
    <location>
        <begin position="392"/>
        <end position="414"/>
    </location>
</feature>
<feature type="domain" description="Major facilitator superfamily (MFS) profile" evidence="9">
    <location>
        <begin position="25"/>
        <end position="479"/>
    </location>
</feature>
<organism evidence="10 11">
    <name type="scientific">Cladophialophora yegresii CBS 114405</name>
    <dbReference type="NCBI Taxonomy" id="1182544"/>
    <lineage>
        <taxon>Eukaryota</taxon>
        <taxon>Fungi</taxon>
        <taxon>Dikarya</taxon>
        <taxon>Ascomycota</taxon>
        <taxon>Pezizomycotina</taxon>
        <taxon>Eurotiomycetes</taxon>
        <taxon>Chaetothyriomycetidae</taxon>
        <taxon>Chaetothyriales</taxon>
        <taxon>Herpotrichiellaceae</taxon>
        <taxon>Cladophialophora</taxon>
    </lineage>
</organism>
<dbReference type="PANTHER" id="PTHR48022:SF38">
    <property type="entry name" value="MAJOR FACILITATOR SUPERFAMILY (MFS) PROFILE DOMAIN-CONTAINING PROTEIN-RELATED"/>
    <property type="match status" value="1"/>
</dbReference>
<gene>
    <name evidence="10" type="ORF">A1O7_04938</name>
</gene>
<evidence type="ECO:0000256" key="6">
    <source>
        <dbReference type="ARBA" id="ARBA00023136"/>
    </source>
</evidence>
<feature type="transmembrane region" description="Helical" evidence="8">
    <location>
        <begin position="426"/>
        <end position="444"/>
    </location>
</feature>
<dbReference type="Pfam" id="PF00083">
    <property type="entry name" value="Sugar_tr"/>
    <property type="match status" value="1"/>
</dbReference>
<dbReference type="RefSeq" id="XP_007757138.1">
    <property type="nucleotide sequence ID" value="XM_007758948.1"/>
</dbReference>
<keyword evidence="11" id="KW-1185">Reference proteome</keyword>
<comment type="caution">
    <text evidence="10">The sequence shown here is derived from an EMBL/GenBank/DDBJ whole genome shotgun (WGS) entry which is preliminary data.</text>
</comment>
<dbReference type="HOGENOM" id="CLU_001265_30_13_1"/>
<feature type="transmembrane region" description="Helical" evidence="8">
    <location>
        <begin position="134"/>
        <end position="151"/>
    </location>
</feature>
<feature type="transmembrane region" description="Helical" evidence="8">
    <location>
        <begin position="74"/>
        <end position="94"/>
    </location>
</feature>
<feature type="transmembrane region" description="Helical" evidence="8">
    <location>
        <begin position="20"/>
        <end position="43"/>
    </location>
</feature>
<feature type="transmembrane region" description="Helical" evidence="8">
    <location>
        <begin position="324"/>
        <end position="344"/>
    </location>
</feature>
<feature type="transmembrane region" description="Helical" evidence="8">
    <location>
        <begin position="163"/>
        <end position="184"/>
    </location>
</feature>
<evidence type="ECO:0000256" key="7">
    <source>
        <dbReference type="RuleBase" id="RU003346"/>
    </source>
</evidence>
<feature type="transmembrane region" description="Helical" evidence="8">
    <location>
        <begin position="106"/>
        <end position="128"/>
    </location>
</feature>
<evidence type="ECO:0000256" key="1">
    <source>
        <dbReference type="ARBA" id="ARBA00004141"/>
    </source>
</evidence>
<evidence type="ECO:0000313" key="11">
    <source>
        <dbReference type="Proteomes" id="UP000019473"/>
    </source>
</evidence>
<dbReference type="NCBIfam" id="TIGR00879">
    <property type="entry name" value="SP"/>
    <property type="match status" value="1"/>
</dbReference>
<keyword evidence="4 8" id="KW-0812">Transmembrane</keyword>
<dbReference type="Gene3D" id="1.20.1250.20">
    <property type="entry name" value="MFS general substrate transporter like domains"/>
    <property type="match status" value="1"/>
</dbReference>
<dbReference type="VEuPathDB" id="FungiDB:A1O7_04938"/>
<evidence type="ECO:0000256" key="2">
    <source>
        <dbReference type="ARBA" id="ARBA00010992"/>
    </source>
</evidence>
<reference evidence="10 11" key="1">
    <citation type="submission" date="2013-03" db="EMBL/GenBank/DDBJ databases">
        <title>The Genome Sequence of Cladophialophora yegresii CBS 114405.</title>
        <authorList>
            <consortium name="The Broad Institute Genomics Platform"/>
            <person name="Cuomo C."/>
            <person name="de Hoog S."/>
            <person name="Gorbushina A."/>
            <person name="Walker B."/>
            <person name="Young S.K."/>
            <person name="Zeng Q."/>
            <person name="Gargeya S."/>
            <person name="Fitzgerald M."/>
            <person name="Haas B."/>
            <person name="Abouelleil A."/>
            <person name="Allen A.W."/>
            <person name="Alvarado L."/>
            <person name="Arachchi H.M."/>
            <person name="Berlin A.M."/>
            <person name="Chapman S.B."/>
            <person name="Gainer-Dewar J."/>
            <person name="Goldberg J."/>
            <person name="Griggs A."/>
            <person name="Gujja S."/>
            <person name="Hansen M."/>
            <person name="Howarth C."/>
            <person name="Imamovic A."/>
            <person name="Ireland A."/>
            <person name="Larimer J."/>
            <person name="McCowan C."/>
            <person name="Murphy C."/>
            <person name="Pearson M."/>
            <person name="Poon T.W."/>
            <person name="Priest M."/>
            <person name="Roberts A."/>
            <person name="Saif S."/>
            <person name="Shea T."/>
            <person name="Sisk P."/>
            <person name="Sykes S."/>
            <person name="Wortman J."/>
            <person name="Nusbaum C."/>
            <person name="Birren B."/>
        </authorList>
    </citation>
    <scope>NUCLEOTIDE SEQUENCE [LARGE SCALE GENOMIC DNA]</scope>
    <source>
        <strain evidence="10 11">CBS 114405</strain>
    </source>
</reference>
<dbReference type="InterPro" id="IPR020846">
    <property type="entry name" value="MFS_dom"/>
</dbReference>
<feature type="transmembrane region" description="Helical" evidence="8">
    <location>
        <begin position="196"/>
        <end position="217"/>
    </location>
</feature>
<feature type="transmembrane region" description="Helical" evidence="8">
    <location>
        <begin position="356"/>
        <end position="380"/>
    </location>
</feature>
<feature type="transmembrane region" description="Helical" evidence="8">
    <location>
        <begin position="456"/>
        <end position="475"/>
    </location>
</feature>
<evidence type="ECO:0000313" key="10">
    <source>
        <dbReference type="EMBL" id="EXJ60785.1"/>
    </source>
</evidence>
<accession>W9W702</accession>
<dbReference type="PANTHER" id="PTHR48022">
    <property type="entry name" value="PLASTIDIC GLUCOSE TRANSPORTER 4"/>
    <property type="match status" value="1"/>
</dbReference>
<dbReference type="FunFam" id="1.20.1250.20:FF:000134">
    <property type="entry name" value="MFS sugar transporter protein"/>
    <property type="match status" value="1"/>
</dbReference>
<dbReference type="GeneID" id="19179523"/>
<feature type="transmembrane region" description="Helical" evidence="8">
    <location>
        <begin position="291"/>
        <end position="312"/>
    </location>
</feature>
<protein>
    <recommendedName>
        <fullName evidence="9">Major facilitator superfamily (MFS) profile domain-containing protein</fullName>
    </recommendedName>
</protein>
<dbReference type="InterPro" id="IPR036259">
    <property type="entry name" value="MFS_trans_sf"/>
</dbReference>
<dbReference type="GO" id="GO:0005351">
    <property type="term" value="F:carbohydrate:proton symporter activity"/>
    <property type="evidence" value="ECO:0007669"/>
    <property type="project" value="TreeGrafter"/>
</dbReference>
<dbReference type="Proteomes" id="UP000019473">
    <property type="component" value="Unassembled WGS sequence"/>
</dbReference>
<evidence type="ECO:0000256" key="3">
    <source>
        <dbReference type="ARBA" id="ARBA00022448"/>
    </source>
</evidence>
<proteinExistence type="inferred from homology"/>
<keyword evidence="6 8" id="KW-0472">Membrane</keyword>
<dbReference type="InterPro" id="IPR005829">
    <property type="entry name" value="Sugar_transporter_CS"/>
</dbReference>
<dbReference type="InterPro" id="IPR050360">
    <property type="entry name" value="MFS_Sugar_Transporters"/>
</dbReference>
<dbReference type="eggNOG" id="KOG0254">
    <property type="taxonomic scope" value="Eukaryota"/>
</dbReference>
<comment type="subcellular location">
    <subcellularLocation>
        <location evidence="1">Membrane</location>
        <topology evidence="1">Multi-pass membrane protein</topology>
    </subcellularLocation>
</comment>
<dbReference type="OrthoDB" id="6612291at2759"/>
<comment type="similarity">
    <text evidence="2 7">Belongs to the major facilitator superfamily. Sugar transporter (TC 2.A.1.1) family.</text>
</comment>
<dbReference type="GO" id="GO:0016020">
    <property type="term" value="C:membrane"/>
    <property type="evidence" value="ECO:0007669"/>
    <property type="project" value="UniProtKB-SubCell"/>
</dbReference>
<dbReference type="AlphaFoldDB" id="W9W702"/>
<evidence type="ECO:0000256" key="4">
    <source>
        <dbReference type="ARBA" id="ARBA00022692"/>
    </source>
</evidence>
<dbReference type="SUPFAM" id="SSF103473">
    <property type="entry name" value="MFS general substrate transporter"/>
    <property type="match status" value="1"/>
</dbReference>
<name>W9W702_9EURO</name>
<dbReference type="PROSITE" id="PS00216">
    <property type="entry name" value="SUGAR_TRANSPORT_1"/>
    <property type="match status" value="1"/>
</dbReference>
<evidence type="ECO:0000259" key="9">
    <source>
        <dbReference type="PROSITE" id="PS50850"/>
    </source>
</evidence>
<keyword evidence="5 8" id="KW-1133">Transmembrane helix</keyword>
<evidence type="ECO:0000256" key="5">
    <source>
        <dbReference type="ARBA" id="ARBA00022989"/>
    </source>
</evidence>
<dbReference type="InterPro" id="IPR005828">
    <property type="entry name" value="MFS_sugar_transport-like"/>
</dbReference>
<evidence type="ECO:0000256" key="8">
    <source>
        <dbReference type="SAM" id="Phobius"/>
    </source>
</evidence>
<dbReference type="PROSITE" id="PS50850">
    <property type="entry name" value="MFS"/>
    <property type="match status" value="1"/>
</dbReference>